<dbReference type="InterPro" id="IPR042197">
    <property type="entry name" value="Apaf_helical"/>
</dbReference>
<dbReference type="Gene3D" id="3.40.50.300">
    <property type="entry name" value="P-loop containing nucleotide triphosphate hydrolases"/>
    <property type="match status" value="1"/>
</dbReference>
<dbReference type="PANTHER" id="PTHR33463">
    <property type="entry name" value="NB-ARC DOMAIN-CONTAINING PROTEIN-RELATED"/>
    <property type="match status" value="1"/>
</dbReference>
<dbReference type="InterPro" id="IPR057135">
    <property type="entry name" value="At4g27190-like_LRR"/>
</dbReference>
<dbReference type="Gene3D" id="3.80.10.10">
    <property type="entry name" value="Ribonuclease Inhibitor"/>
    <property type="match status" value="2"/>
</dbReference>
<keyword evidence="2" id="KW-0677">Repeat</keyword>
<dbReference type="PRINTS" id="PR00364">
    <property type="entry name" value="DISEASERSIST"/>
</dbReference>
<evidence type="ECO:0000259" key="8">
    <source>
        <dbReference type="Pfam" id="PF23598"/>
    </source>
</evidence>
<dbReference type="InterPro" id="IPR027417">
    <property type="entry name" value="P-loop_NTPase"/>
</dbReference>
<dbReference type="GO" id="GO:0006952">
    <property type="term" value="P:defense response"/>
    <property type="evidence" value="ECO:0007669"/>
    <property type="project" value="UniProtKB-KW"/>
</dbReference>
<dbReference type="Gene3D" id="1.10.8.430">
    <property type="entry name" value="Helical domain of apoptotic protease-activating factors"/>
    <property type="match status" value="1"/>
</dbReference>
<evidence type="ECO:0000256" key="3">
    <source>
        <dbReference type="ARBA" id="ARBA00022741"/>
    </source>
</evidence>
<protein>
    <submittedName>
        <fullName evidence="9">Uncharacterized protein</fullName>
    </submittedName>
</protein>
<organism evidence="9 10">
    <name type="scientific">Acer yangbiense</name>
    <dbReference type="NCBI Taxonomy" id="1000413"/>
    <lineage>
        <taxon>Eukaryota</taxon>
        <taxon>Viridiplantae</taxon>
        <taxon>Streptophyta</taxon>
        <taxon>Embryophyta</taxon>
        <taxon>Tracheophyta</taxon>
        <taxon>Spermatophyta</taxon>
        <taxon>Magnoliopsida</taxon>
        <taxon>eudicotyledons</taxon>
        <taxon>Gunneridae</taxon>
        <taxon>Pentapetalae</taxon>
        <taxon>rosids</taxon>
        <taxon>malvids</taxon>
        <taxon>Sapindales</taxon>
        <taxon>Sapindaceae</taxon>
        <taxon>Hippocastanoideae</taxon>
        <taxon>Acereae</taxon>
        <taxon>Acer</taxon>
    </lineage>
</organism>
<keyword evidence="5" id="KW-0067">ATP-binding</keyword>
<keyword evidence="10" id="KW-1185">Reference proteome</keyword>
<evidence type="ECO:0000256" key="1">
    <source>
        <dbReference type="ARBA" id="ARBA00008894"/>
    </source>
</evidence>
<sequence length="992" mass="113175">MTAIIEPAIAQAAGSLVGPAIDGGKGIFNCLKRKYGYVRNMRKNFANLEKEEKYLISEEEDVMTKLDRNRLKMQQTNRCKTWLDEVGKLKGELNDLKTEYSSIRKSICGLCPLPGLMKLGKMILEKTADVVSLKDQIGKITIMFEKAPAAVIKKHAKKIKEIPSLNKHVERLQECLRNVELKRICIWGPLGVGKTTIMENLHDAVGESHKFDIIFWVNVNTNRNVREIQEVLLKRLDLKAEEHSNDQRADMISEELKNKKYVLFLDEVSSKINLREVGIHEQHSDGKVVFACRHRNSCGQTDEDINVQRLSDEDAQKLFQETVDLDLKNYRDIKPVARQIVNECGGMPHLIKLIGTSLKKVEVPAIWRNTLSQLRSPSKETKQELEEVYKFFKLVCDKLASNKRSCLISWAIFPVGYELHRDYIIECWKAEQCFTQSIKLGMARDEGHTILNEFVDQSLLENGRKVAHYKMFEHFQRVALRIANQDENSYRILVKERETIREEEWELANRISLVRLRLSTLPERPNGDKILTLLLQESSLVEFPKSFFVHMFNLRLLDLHDTKIRLLPSSISSLKKLTVLFLNNCRELMQLPAEVGDLCRLEVLDIRHTGIHALPAEVGQLTHLKCLRVSFVEHVGNHNQVGARPRDIISSNIIARLVSLEELSIDLNPNNGRWNQTLRGIAVEVASLENLTCLCFNFPEVDCFQTFIDTSKSLNGNNKLLEDNNLRSFSILIGYHQKSNPCTEFDISGCSAEKHLRFSAGDGFPDAILKMLEEACAFELIGHRTAANLSDFGADKLGGLEACIIEECNKMISIIDGNHTGDAAFQRLKKLHINNLPKLVHIWKGSIQAGSFPVLTILTLKGCHSLKTLFSQEIVLQLKQLQHLQVEDCKEIEKIIEDGSVVEPEVLPKLKKLELCSLPRLSNICQNLSLEWPSLETTIIKTCEELKNFPSTFEKAAKLGVIRCTQDWWNQLVWPNDNVKIRFQSFQQLIVI</sequence>
<feature type="domain" description="Disease resistance protein At4g27190-like leucine-rich repeats" evidence="7">
    <location>
        <begin position="797"/>
        <end position="890"/>
    </location>
</feature>
<comment type="similarity">
    <text evidence="1">Belongs to the disease resistance NB-LRR family.</text>
</comment>
<dbReference type="OrthoDB" id="1691503at2759"/>
<dbReference type="SUPFAM" id="SSF52540">
    <property type="entry name" value="P-loop containing nucleoside triphosphate hydrolases"/>
    <property type="match status" value="1"/>
</dbReference>
<evidence type="ECO:0000256" key="5">
    <source>
        <dbReference type="ARBA" id="ARBA00022840"/>
    </source>
</evidence>
<dbReference type="Pfam" id="PF23598">
    <property type="entry name" value="LRR_14"/>
    <property type="match status" value="1"/>
</dbReference>
<dbReference type="InterPro" id="IPR050905">
    <property type="entry name" value="Plant_NBS-LRR"/>
</dbReference>
<dbReference type="InterPro" id="IPR032675">
    <property type="entry name" value="LRR_dom_sf"/>
</dbReference>
<reference evidence="10" key="1">
    <citation type="journal article" date="2019" name="Gigascience">
        <title>De novo genome assembly of the endangered Acer yangbiense, a plant species with extremely small populations endemic to Yunnan Province, China.</title>
        <authorList>
            <person name="Yang J."/>
            <person name="Wariss H.M."/>
            <person name="Tao L."/>
            <person name="Zhang R."/>
            <person name="Yun Q."/>
            <person name="Hollingsworth P."/>
            <person name="Dao Z."/>
            <person name="Luo G."/>
            <person name="Guo H."/>
            <person name="Ma Y."/>
            <person name="Sun W."/>
        </authorList>
    </citation>
    <scope>NUCLEOTIDE SEQUENCE [LARGE SCALE GENOMIC DNA]</scope>
    <source>
        <strain evidence="10">cv. Malutang</strain>
    </source>
</reference>
<name>A0A5C7ITM8_9ROSI</name>
<dbReference type="Proteomes" id="UP000323000">
    <property type="component" value="Chromosome 1"/>
</dbReference>
<dbReference type="GO" id="GO:0005524">
    <property type="term" value="F:ATP binding"/>
    <property type="evidence" value="ECO:0007669"/>
    <property type="project" value="UniProtKB-KW"/>
</dbReference>
<evidence type="ECO:0000259" key="6">
    <source>
        <dbReference type="Pfam" id="PF00931"/>
    </source>
</evidence>
<feature type="domain" description="NB-ARC" evidence="6">
    <location>
        <begin position="166"/>
        <end position="323"/>
    </location>
</feature>
<evidence type="ECO:0000313" key="9">
    <source>
        <dbReference type="EMBL" id="TXG72720.1"/>
    </source>
</evidence>
<dbReference type="GO" id="GO:0043531">
    <property type="term" value="F:ADP binding"/>
    <property type="evidence" value="ECO:0007669"/>
    <property type="project" value="InterPro"/>
</dbReference>
<dbReference type="Pfam" id="PF23247">
    <property type="entry name" value="LRR_RPS2"/>
    <property type="match status" value="1"/>
</dbReference>
<gene>
    <name evidence="9" type="ORF">EZV62_001299</name>
</gene>
<evidence type="ECO:0000256" key="2">
    <source>
        <dbReference type="ARBA" id="ARBA00022737"/>
    </source>
</evidence>
<dbReference type="PANTHER" id="PTHR33463:SF186">
    <property type="entry name" value="NB-ARC DOMAIN-CONTAINING PROTEIN"/>
    <property type="match status" value="1"/>
</dbReference>
<evidence type="ECO:0000256" key="4">
    <source>
        <dbReference type="ARBA" id="ARBA00022821"/>
    </source>
</evidence>
<evidence type="ECO:0000259" key="7">
    <source>
        <dbReference type="Pfam" id="PF23247"/>
    </source>
</evidence>
<proteinExistence type="inferred from homology"/>
<evidence type="ECO:0000313" key="10">
    <source>
        <dbReference type="Proteomes" id="UP000323000"/>
    </source>
</evidence>
<dbReference type="InterPro" id="IPR002182">
    <property type="entry name" value="NB-ARC"/>
</dbReference>
<dbReference type="Pfam" id="PF00931">
    <property type="entry name" value="NB-ARC"/>
    <property type="match status" value="1"/>
</dbReference>
<dbReference type="AlphaFoldDB" id="A0A5C7ITM8"/>
<dbReference type="InterPro" id="IPR055414">
    <property type="entry name" value="LRR_R13L4/SHOC2-like"/>
</dbReference>
<dbReference type="SUPFAM" id="SSF52058">
    <property type="entry name" value="L domain-like"/>
    <property type="match status" value="1"/>
</dbReference>
<keyword evidence="3" id="KW-0547">Nucleotide-binding</keyword>
<feature type="domain" description="Disease resistance R13L4/SHOC-2-like LRR" evidence="8">
    <location>
        <begin position="588"/>
        <end position="701"/>
    </location>
</feature>
<dbReference type="EMBL" id="VAHF01000001">
    <property type="protein sequence ID" value="TXG72720.1"/>
    <property type="molecule type" value="Genomic_DNA"/>
</dbReference>
<comment type="caution">
    <text evidence="9">The sequence shown here is derived from an EMBL/GenBank/DDBJ whole genome shotgun (WGS) entry which is preliminary data.</text>
</comment>
<keyword evidence="4" id="KW-0611">Plant defense</keyword>
<accession>A0A5C7ITM8</accession>